<feature type="transmembrane region" description="Helical" evidence="6">
    <location>
        <begin position="63"/>
        <end position="82"/>
    </location>
</feature>
<dbReference type="PANTHER" id="PTHR30177:SF4">
    <property type="entry name" value="OSMOPROTECTANT IMPORT PERMEASE PROTEIN OSMW"/>
    <property type="match status" value="1"/>
</dbReference>
<comment type="similarity">
    <text evidence="6">Belongs to the binding-protein-dependent transport system permease family.</text>
</comment>
<keyword evidence="4 6" id="KW-1133">Transmembrane helix</keyword>
<evidence type="ECO:0000256" key="2">
    <source>
        <dbReference type="ARBA" id="ARBA00022448"/>
    </source>
</evidence>
<sequence length="217" mass="22598">MIEALVEAFQTVLQNPAAFWSTVVAHLRISAIAVAIAILIAVPLGVISVYVRWLSIPVMLLANLGRIVPSLAVLAICLPFFGVGDTTALIALVALAVLPILVNVRIGILEVSPAAIDAARGIGLRSRQIFTRVQLPLALPVFVSGLRTAAVYVISSATLAAFIGAGGLGDPILQGVALMDDSMLLVGAIPVTIIAIATDQLLARLERATTPRGIRTT</sequence>
<dbReference type="InterPro" id="IPR000515">
    <property type="entry name" value="MetI-like"/>
</dbReference>
<protein>
    <submittedName>
        <fullName evidence="8">ABC transporter permease</fullName>
    </submittedName>
</protein>
<organism evidence="8 9">
    <name type="scientific">Leucobacter weissii</name>
    <dbReference type="NCBI Taxonomy" id="1983706"/>
    <lineage>
        <taxon>Bacteria</taxon>
        <taxon>Bacillati</taxon>
        <taxon>Actinomycetota</taxon>
        <taxon>Actinomycetes</taxon>
        <taxon>Micrococcales</taxon>
        <taxon>Microbacteriaceae</taxon>
        <taxon>Leucobacter</taxon>
    </lineage>
</organism>
<evidence type="ECO:0000256" key="5">
    <source>
        <dbReference type="ARBA" id="ARBA00023136"/>
    </source>
</evidence>
<dbReference type="PROSITE" id="PS50928">
    <property type="entry name" value="ABC_TM1"/>
    <property type="match status" value="1"/>
</dbReference>
<keyword evidence="2 6" id="KW-0813">Transport</keyword>
<feature type="domain" description="ABC transmembrane type-1" evidence="7">
    <location>
        <begin position="23"/>
        <end position="202"/>
    </location>
</feature>
<feature type="transmembrane region" description="Helical" evidence="6">
    <location>
        <begin position="29"/>
        <end position="51"/>
    </location>
</feature>
<dbReference type="InterPro" id="IPR035906">
    <property type="entry name" value="MetI-like_sf"/>
</dbReference>
<evidence type="ECO:0000256" key="4">
    <source>
        <dbReference type="ARBA" id="ARBA00022989"/>
    </source>
</evidence>
<keyword evidence="5 6" id="KW-0472">Membrane</keyword>
<name>A0A939MHX7_9MICO</name>
<evidence type="ECO:0000313" key="9">
    <source>
        <dbReference type="Proteomes" id="UP000664382"/>
    </source>
</evidence>
<comment type="subcellular location">
    <subcellularLocation>
        <location evidence="6">Cell membrane</location>
        <topology evidence="6">Multi-pass membrane protein</topology>
    </subcellularLocation>
    <subcellularLocation>
        <location evidence="1">Membrane</location>
        <topology evidence="1">Multi-pass membrane protein</topology>
    </subcellularLocation>
</comment>
<dbReference type="CDD" id="cd06261">
    <property type="entry name" value="TM_PBP2"/>
    <property type="match status" value="1"/>
</dbReference>
<dbReference type="RefSeq" id="WP_208094993.1">
    <property type="nucleotide sequence ID" value="NZ_JAGDYM010000001.1"/>
</dbReference>
<evidence type="ECO:0000313" key="8">
    <source>
        <dbReference type="EMBL" id="MBO1900345.1"/>
    </source>
</evidence>
<dbReference type="EMBL" id="JAGDYM010000001">
    <property type="protein sequence ID" value="MBO1900345.1"/>
    <property type="molecule type" value="Genomic_DNA"/>
</dbReference>
<evidence type="ECO:0000256" key="1">
    <source>
        <dbReference type="ARBA" id="ARBA00004141"/>
    </source>
</evidence>
<dbReference type="InterPro" id="IPR051204">
    <property type="entry name" value="ABC_transp_perm/SBD"/>
</dbReference>
<reference evidence="8" key="1">
    <citation type="submission" date="2021-03" db="EMBL/GenBank/DDBJ databases">
        <title>Leucobacter chromiisoli sp. nov., isolated from chromium-containing soil of chemical plant.</title>
        <authorList>
            <person name="Xu Z."/>
        </authorList>
    </citation>
    <scope>NUCLEOTIDE SEQUENCE</scope>
    <source>
        <strain evidence="8">S27</strain>
    </source>
</reference>
<dbReference type="Pfam" id="PF00528">
    <property type="entry name" value="BPD_transp_1"/>
    <property type="match status" value="1"/>
</dbReference>
<dbReference type="AlphaFoldDB" id="A0A939MHX7"/>
<accession>A0A939MHX7</accession>
<keyword evidence="9" id="KW-1185">Reference proteome</keyword>
<evidence type="ECO:0000256" key="6">
    <source>
        <dbReference type="RuleBase" id="RU363032"/>
    </source>
</evidence>
<feature type="transmembrane region" description="Helical" evidence="6">
    <location>
        <begin position="183"/>
        <end position="202"/>
    </location>
</feature>
<evidence type="ECO:0000256" key="3">
    <source>
        <dbReference type="ARBA" id="ARBA00022692"/>
    </source>
</evidence>
<gene>
    <name evidence="8" type="ORF">J4H92_00085</name>
</gene>
<dbReference type="GO" id="GO:0005886">
    <property type="term" value="C:plasma membrane"/>
    <property type="evidence" value="ECO:0007669"/>
    <property type="project" value="UniProtKB-SubCell"/>
</dbReference>
<dbReference type="SUPFAM" id="SSF161098">
    <property type="entry name" value="MetI-like"/>
    <property type="match status" value="1"/>
</dbReference>
<evidence type="ECO:0000259" key="7">
    <source>
        <dbReference type="PROSITE" id="PS50928"/>
    </source>
</evidence>
<feature type="transmembrane region" description="Helical" evidence="6">
    <location>
        <begin position="137"/>
        <end position="163"/>
    </location>
</feature>
<proteinExistence type="inferred from homology"/>
<comment type="caution">
    <text evidence="8">The sequence shown here is derived from an EMBL/GenBank/DDBJ whole genome shotgun (WGS) entry which is preliminary data.</text>
</comment>
<dbReference type="Gene3D" id="1.10.3720.10">
    <property type="entry name" value="MetI-like"/>
    <property type="match status" value="1"/>
</dbReference>
<dbReference type="PANTHER" id="PTHR30177">
    <property type="entry name" value="GLYCINE BETAINE/L-PROLINE TRANSPORT SYSTEM PERMEASE PROTEIN PROW"/>
    <property type="match status" value="1"/>
</dbReference>
<dbReference type="Proteomes" id="UP000664382">
    <property type="component" value="Unassembled WGS sequence"/>
</dbReference>
<feature type="transmembrane region" description="Helical" evidence="6">
    <location>
        <begin position="88"/>
        <end position="116"/>
    </location>
</feature>
<dbReference type="GO" id="GO:0055085">
    <property type="term" value="P:transmembrane transport"/>
    <property type="evidence" value="ECO:0007669"/>
    <property type="project" value="InterPro"/>
</dbReference>
<keyword evidence="3 6" id="KW-0812">Transmembrane</keyword>
<dbReference type="GO" id="GO:0031460">
    <property type="term" value="P:glycine betaine transport"/>
    <property type="evidence" value="ECO:0007669"/>
    <property type="project" value="TreeGrafter"/>
</dbReference>